<keyword evidence="3" id="KW-1185">Reference proteome</keyword>
<feature type="chain" id="PRO_5045127393" evidence="1">
    <location>
        <begin position="22"/>
        <end position="236"/>
    </location>
</feature>
<organism evidence="2 3">
    <name type="scientific">Flavobacterium proteolyticum</name>
    <dbReference type="NCBI Taxonomy" id="2911683"/>
    <lineage>
        <taxon>Bacteria</taxon>
        <taxon>Pseudomonadati</taxon>
        <taxon>Bacteroidota</taxon>
        <taxon>Flavobacteriia</taxon>
        <taxon>Flavobacteriales</taxon>
        <taxon>Flavobacteriaceae</taxon>
        <taxon>Flavobacterium</taxon>
    </lineage>
</organism>
<proteinExistence type="predicted"/>
<feature type="signal peptide" evidence="1">
    <location>
        <begin position="1"/>
        <end position="21"/>
    </location>
</feature>
<dbReference type="Proteomes" id="UP000656274">
    <property type="component" value="Unassembled WGS sequence"/>
</dbReference>
<sequence>MKKTTKIFVFAGMLITATVSAQVGIGTTTPSSSSILELESTSKGLRLPRMTTAQRTAIASPVSALQVFDTTTNSIWIYNGTTWTEVGAGGATSNIYTADGQLTAARVVNQNNNSLTFQTGTAKTVVDGNFQTTGLLYAKAPRVHPIAASITWQADDVVILLQSTHSGNIVFPSASANPNRLVGINNRSGSARLITDVTGGDTGVYANEAVSQIASGSGVSWWISDGISWRLYSGRP</sequence>
<evidence type="ECO:0000313" key="2">
    <source>
        <dbReference type="EMBL" id="MBE9577579.1"/>
    </source>
</evidence>
<keyword evidence="1" id="KW-0732">Signal</keyword>
<protein>
    <submittedName>
        <fullName evidence="2">Uncharacterized protein</fullName>
    </submittedName>
</protein>
<evidence type="ECO:0000256" key="1">
    <source>
        <dbReference type="SAM" id="SignalP"/>
    </source>
</evidence>
<comment type="caution">
    <text evidence="2">The sequence shown here is derived from an EMBL/GenBank/DDBJ whole genome shotgun (WGS) entry which is preliminary data.</text>
</comment>
<name>A0ABR9WV85_9FLAO</name>
<gene>
    <name evidence="2" type="ORF">IM755_12770</name>
</gene>
<reference evidence="2 3" key="1">
    <citation type="submission" date="2020-10" db="EMBL/GenBank/DDBJ databases">
        <title>The genome sequence of Flavobacterium aquaticum 1Y8A.</title>
        <authorList>
            <person name="Liu Y."/>
        </authorList>
    </citation>
    <scope>NUCLEOTIDE SEQUENCE [LARGE SCALE GENOMIC DNA]</scope>
    <source>
        <strain evidence="2 3">1Y8A</strain>
    </source>
</reference>
<accession>A0ABR9WV85</accession>
<evidence type="ECO:0000313" key="3">
    <source>
        <dbReference type="Proteomes" id="UP000656274"/>
    </source>
</evidence>
<dbReference type="RefSeq" id="WP_194097464.1">
    <property type="nucleotide sequence ID" value="NZ_JADFTZ010000017.1"/>
</dbReference>
<dbReference type="EMBL" id="JADFTZ010000017">
    <property type="protein sequence ID" value="MBE9577579.1"/>
    <property type="molecule type" value="Genomic_DNA"/>
</dbReference>